<dbReference type="EMBL" id="HF935891">
    <property type="protein sequence ID" value="CCX13882.1"/>
    <property type="molecule type" value="Genomic_DNA"/>
</dbReference>
<gene>
    <name evidence="1" type="ORF">PCON_13475</name>
</gene>
<reference evidence="1 2" key="1">
    <citation type="journal article" date="2013" name="PLoS Genet.">
        <title>The genome and development-dependent transcriptomes of Pyronema confluens: a window into fungal evolution.</title>
        <authorList>
            <person name="Traeger S."/>
            <person name="Altegoer F."/>
            <person name="Freitag M."/>
            <person name="Gabaldon T."/>
            <person name="Kempken F."/>
            <person name="Kumar A."/>
            <person name="Marcet-Houben M."/>
            <person name="Poggeler S."/>
            <person name="Stajich J.E."/>
            <person name="Nowrousian M."/>
        </authorList>
    </citation>
    <scope>NUCLEOTIDE SEQUENCE [LARGE SCALE GENOMIC DNA]</scope>
    <source>
        <strain evidence="2">CBS 100304</strain>
        <tissue evidence="1">Vegetative mycelium</tissue>
    </source>
</reference>
<dbReference type="Proteomes" id="UP000018144">
    <property type="component" value="Unassembled WGS sequence"/>
</dbReference>
<accession>U4L7T0</accession>
<protein>
    <submittedName>
        <fullName evidence="1">Uncharacterized protein</fullName>
    </submittedName>
</protein>
<evidence type="ECO:0000313" key="2">
    <source>
        <dbReference type="Proteomes" id="UP000018144"/>
    </source>
</evidence>
<organism evidence="1 2">
    <name type="scientific">Pyronema omphalodes (strain CBS 100304)</name>
    <name type="common">Pyronema confluens</name>
    <dbReference type="NCBI Taxonomy" id="1076935"/>
    <lineage>
        <taxon>Eukaryota</taxon>
        <taxon>Fungi</taxon>
        <taxon>Dikarya</taxon>
        <taxon>Ascomycota</taxon>
        <taxon>Pezizomycotina</taxon>
        <taxon>Pezizomycetes</taxon>
        <taxon>Pezizales</taxon>
        <taxon>Pyronemataceae</taxon>
        <taxon>Pyronema</taxon>
    </lineage>
</organism>
<name>U4L7T0_PYROM</name>
<sequence length="108" mass="11950">MKSPTLMRSPTKLSHSPSAVVSLADFTSFTRAGSVSVCPVENPVHPGNKPSTQKPRATVVRFSNDPPRRVVYPEDEPLEPLVECDWEVPRANKRPVLDEDTGLWGIEI</sequence>
<proteinExistence type="predicted"/>
<evidence type="ECO:0000313" key="1">
    <source>
        <dbReference type="EMBL" id="CCX13882.1"/>
    </source>
</evidence>
<keyword evidence="2" id="KW-1185">Reference proteome</keyword>
<dbReference type="AlphaFoldDB" id="U4L7T0"/>